<evidence type="ECO:0000256" key="2">
    <source>
        <dbReference type="ARBA" id="ARBA00024200"/>
    </source>
</evidence>
<dbReference type="GO" id="GO:1990133">
    <property type="term" value="C:molybdopterin adenylyltransferase complex"/>
    <property type="evidence" value="ECO:0007669"/>
    <property type="project" value="TreeGrafter"/>
</dbReference>
<dbReference type="AlphaFoldDB" id="A0A191UDP7"/>
<dbReference type="KEGG" id="pwu:A8O14_02235"/>
<proteinExistence type="inferred from homology"/>
<keyword evidence="1" id="KW-0547">Nucleotide-binding</keyword>
<dbReference type="InterPro" id="IPR016155">
    <property type="entry name" value="Mopterin_synth/thiamin_S_b"/>
</dbReference>
<dbReference type="InterPro" id="IPR012675">
    <property type="entry name" value="Beta-grasp_dom_sf"/>
</dbReference>
<dbReference type="NCBIfam" id="TIGR01682">
    <property type="entry name" value="moaD"/>
    <property type="match status" value="1"/>
</dbReference>
<gene>
    <name evidence="4" type="ORF">A8O14_02235</name>
</gene>
<dbReference type="GO" id="GO:0006777">
    <property type="term" value="P:Mo-molybdopterin cofactor biosynthetic process"/>
    <property type="evidence" value="ECO:0007669"/>
    <property type="project" value="InterPro"/>
</dbReference>
<evidence type="ECO:0000256" key="3">
    <source>
        <dbReference type="ARBA" id="ARBA00024247"/>
    </source>
</evidence>
<dbReference type="CDD" id="cd00754">
    <property type="entry name" value="Ubl_MoaD"/>
    <property type="match status" value="1"/>
</dbReference>
<dbReference type="RefSeq" id="WP_068948020.1">
    <property type="nucleotide sequence ID" value="NZ_CP015922.1"/>
</dbReference>
<evidence type="ECO:0000313" key="4">
    <source>
        <dbReference type="EMBL" id="ANI99015.1"/>
    </source>
</evidence>
<reference evidence="5" key="1">
    <citation type="submission" date="2016-05" db="EMBL/GenBank/DDBJ databases">
        <title>Polynucleobacter sp. QLW-P1FAT50C-4 genome.</title>
        <authorList>
            <person name="Hahn M.W."/>
        </authorList>
    </citation>
    <scope>NUCLEOTIDE SEQUENCE [LARGE SCALE GENOMIC DNA]</scope>
    <source>
        <strain evidence="5">QLW-P1FAT50C-4</strain>
    </source>
</reference>
<dbReference type="STRING" id="1743168.A8O14_02235"/>
<evidence type="ECO:0000313" key="5">
    <source>
        <dbReference type="Proteomes" id="UP000078463"/>
    </source>
</evidence>
<dbReference type="Gene3D" id="3.10.20.30">
    <property type="match status" value="1"/>
</dbReference>
<dbReference type="Pfam" id="PF02597">
    <property type="entry name" value="ThiS"/>
    <property type="match status" value="1"/>
</dbReference>
<keyword evidence="5" id="KW-1185">Reference proteome</keyword>
<comment type="similarity">
    <text evidence="2">Belongs to the MoaD family.</text>
</comment>
<dbReference type="OrthoDB" id="9801945at2"/>
<dbReference type="EMBL" id="CP015922">
    <property type="protein sequence ID" value="ANI99015.1"/>
    <property type="molecule type" value="Genomic_DNA"/>
</dbReference>
<accession>A0A191UDP7</accession>
<dbReference type="PANTHER" id="PTHR33359:SF1">
    <property type="entry name" value="MOLYBDOPTERIN SYNTHASE SULFUR CARRIER SUBUNIT"/>
    <property type="match status" value="1"/>
</dbReference>
<protein>
    <recommendedName>
        <fullName evidence="3">Molybdopterin synthase sulfur carrier subunit</fullName>
    </recommendedName>
</protein>
<dbReference type="InterPro" id="IPR044672">
    <property type="entry name" value="MOCS2A"/>
</dbReference>
<dbReference type="PANTHER" id="PTHR33359">
    <property type="entry name" value="MOLYBDOPTERIN SYNTHASE SULFUR CARRIER SUBUNIT"/>
    <property type="match status" value="1"/>
</dbReference>
<evidence type="ECO:0000256" key="1">
    <source>
        <dbReference type="ARBA" id="ARBA00022741"/>
    </source>
</evidence>
<dbReference type="InterPro" id="IPR003749">
    <property type="entry name" value="ThiS/MoaD-like"/>
</dbReference>
<dbReference type="SUPFAM" id="SSF54285">
    <property type="entry name" value="MoaD/ThiS"/>
    <property type="match status" value="1"/>
</dbReference>
<dbReference type="Proteomes" id="UP000078463">
    <property type="component" value="Chromosome"/>
</dbReference>
<name>A0A191UDP7_9BURK</name>
<dbReference type="GO" id="GO:0000166">
    <property type="term" value="F:nucleotide binding"/>
    <property type="evidence" value="ECO:0007669"/>
    <property type="project" value="UniProtKB-KW"/>
</dbReference>
<sequence>MKLELRFFASLREALETSQESIDVPSSIKTISDLRSFLVQRGGIWAQALAEGKALRCALNQHMVDFNTVLQEGAEVAFFPPVTGG</sequence>
<organism evidence="4 5">
    <name type="scientific">Polynucleobacter wuianus</name>
    <dbReference type="NCBI Taxonomy" id="1743168"/>
    <lineage>
        <taxon>Bacteria</taxon>
        <taxon>Pseudomonadati</taxon>
        <taxon>Pseudomonadota</taxon>
        <taxon>Betaproteobacteria</taxon>
        <taxon>Burkholderiales</taxon>
        <taxon>Burkholderiaceae</taxon>
        <taxon>Polynucleobacter</taxon>
    </lineage>
</organism>